<dbReference type="Proteomes" id="UP000069205">
    <property type="component" value="Chromosome"/>
</dbReference>
<dbReference type="STRING" id="42253.NITMOv2_1990"/>
<dbReference type="KEGG" id="nmv:NITMOv2_1990"/>
<evidence type="ECO:0000313" key="5">
    <source>
        <dbReference type="Proteomes" id="UP000069205"/>
    </source>
</evidence>
<evidence type="ECO:0000259" key="3">
    <source>
        <dbReference type="Pfam" id="PF13472"/>
    </source>
</evidence>
<dbReference type="PANTHER" id="PTHR30383">
    <property type="entry name" value="THIOESTERASE 1/PROTEASE 1/LYSOPHOSPHOLIPASE L1"/>
    <property type="match status" value="1"/>
</dbReference>
<keyword evidence="1" id="KW-0472">Membrane</keyword>
<feature type="chain" id="PRO_5005476698" description="SGNH hydrolase-type esterase domain-containing protein" evidence="2">
    <location>
        <begin position="26"/>
        <end position="229"/>
    </location>
</feature>
<keyword evidence="5" id="KW-1185">Reference proteome</keyword>
<dbReference type="InterPro" id="IPR013830">
    <property type="entry name" value="SGNH_hydro"/>
</dbReference>
<dbReference type="AlphaFoldDB" id="A0A0K2GCV2"/>
<gene>
    <name evidence="4" type="ORF">NITMOv2_1990</name>
</gene>
<accession>A0A0K2GCV2</accession>
<feature type="transmembrane region" description="Helical" evidence="1">
    <location>
        <begin position="35"/>
        <end position="59"/>
    </location>
</feature>
<protein>
    <recommendedName>
        <fullName evidence="3">SGNH hydrolase-type esterase domain-containing protein</fullName>
    </recommendedName>
</protein>
<proteinExistence type="predicted"/>
<dbReference type="EMBL" id="CP011801">
    <property type="protein sequence ID" value="ALA58407.1"/>
    <property type="molecule type" value="Genomic_DNA"/>
</dbReference>
<dbReference type="SUPFAM" id="SSF52266">
    <property type="entry name" value="SGNH hydrolase"/>
    <property type="match status" value="1"/>
</dbReference>
<name>A0A0K2GCV2_NITMO</name>
<evidence type="ECO:0000256" key="1">
    <source>
        <dbReference type="SAM" id="Phobius"/>
    </source>
</evidence>
<feature type="signal peptide" evidence="2">
    <location>
        <begin position="1"/>
        <end position="25"/>
    </location>
</feature>
<dbReference type="CDD" id="cd00229">
    <property type="entry name" value="SGNH_hydrolase"/>
    <property type="match status" value="1"/>
</dbReference>
<dbReference type="PATRIC" id="fig|42253.5.peg.1961"/>
<keyword evidence="1" id="KW-1133">Transmembrane helix</keyword>
<dbReference type="PANTHER" id="PTHR30383:SF5">
    <property type="entry name" value="SGNH HYDROLASE-TYPE ESTERASE DOMAIN-CONTAINING PROTEIN"/>
    <property type="match status" value="1"/>
</dbReference>
<keyword evidence="1" id="KW-0812">Transmembrane</keyword>
<dbReference type="InterPro" id="IPR036514">
    <property type="entry name" value="SGNH_hydro_sf"/>
</dbReference>
<dbReference type="InterPro" id="IPR051532">
    <property type="entry name" value="Ester_Hydrolysis_Enzymes"/>
</dbReference>
<dbReference type="Gene3D" id="3.40.50.1110">
    <property type="entry name" value="SGNH hydrolase"/>
    <property type="match status" value="1"/>
</dbReference>
<reference evidence="4 5" key="1">
    <citation type="journal article" date="2015" name="Proc. Natl. Acad. Sci. U.S.A.">
        <title>Expanded metabolic versatility of ubiquitous nitrite-oxidizing bacteria from the genus Nitrospira.</title>
        <authorList>
            <person name="Koch H."/>
            <person name="Lucker S."/>
            <person name="Albertsen M."/>
            <person name="Kitzinger K."/>
            <person name="Herbold C."/>
            <person name="Spieck E."/>
            <person name="Nielsen P.H."/>
            <person name="Wagner M."/>
            <person name="Daims H."/>
        </authorList>
    </citation>
    <scope>NUCLEOTIDE SEQUENCE [LARGE SCALE GENOMIC DNA]</scope>
    <source>
        <strain evidence="4 5">NSP M-1</strain>
    </source>
</reference>
<dbReference type="RefSeq" id="WP_053379578.1">
    <property type="nucleotide sequence ID" value="NZ_CP011801.1"/>
</dbReference>
<feature type="domain" description="SGNH hydrolase-type esterase" evidence="3">
    <location>
        <begin position="39"/>
        <end position="212"/>
    </location>
</feature>
<dbReference type="GO" id="GO:0004622">
    <property type="term" value="F:phosphatidylcholine lysophospholipase activity"/>
    <property type="evidence" value="ECO:0007669"/>
    <property type="project" value="TreeGrafter"/>
</dbReference>
<organism evidence="4 5">
    <name type="scientific">Nitrospira moscoviensis</name>
    <dbReference type="NCBI Taxonomy" id="42253"/>
    <lineage>
        <taxon>Bacteria</taxon>
        <taxon>Pseudomonadati</taxon>
        <taxon>Nitrospirota</taxon>
        <taxon>Nitrospiria</taxon>
        <taxon>Nitrospirales</taxon>
        <taxon>Nitrospiraceae</taxon>
        <taxon>Nitrospira</taxon>
    </lineage>
</organism>
<evidence type="ECO:0000256" key="2">
    <source>
        <dbReference type="SAM" id="SignalP"/>
    </source>
</evidence>
<dbReference type="OrthoDB" id="2513075at2"/>
<sequence length="229" mass="24686">MHAAETVVRWVAALLLSAVSLSACAGPRDRPIEFVYLALGASDATGVGAVPLTEGYVYLIKRDLDRRMPGVFLMNLGVPGARIDLIKEQVRLARQAGAKADLVTVWTGANDLVNGDDAQRFQEDLRALLGMVDDDIARTIVIANLPDLTRLPRFRNGSNPSVTAERVATFNRIIAAEAKAVGAALVDLFAGPVRDDLVFGPDGFHPNNAGHREIANQFVRVILPALNLR</sequence>
<dbReference type="Pfam" id="PF13472">
    <property type="entry name" value="Lipase_GDSL_2"/>
    <property type="match status" value="1"/>
</dbReference>
<keyword evidence="2" id="KW-0732">Signal</keyword>
<evidence type="ECO:0000313" key="4">
    <source>
        <dbReference type="EMBL" id="ALA58407.1"/>
    </source>
</evidence>